<evidence type="ECO:0000313" key="2">
    <source>
        <dbReference type="EMBL" id="MDZ7543355.1"/>
    </source>
</evidence>
<accession>A0AAW9K8S7</accession>
<proteinExistence type="predicted"/>
<feature type="non-terminal residue" evidence="2">
    <location>
        <position position="1"/>
    </location>
</feature>
<feature type="domain" description="ABC transporter" evidence="1">
    <location>
        <begin position="1"/>
        <end position="29"/>
    </location>
</feature>
<dbReference type="GO" id="GO:0016887">
    <property type="term" value="F:ATP hydrolysis activity"/>
    <property type="evidence" value="ECO:0007669"/>
    <property type="project" value="InterPro"/>
</dbReference>
<evidence type="ECO:0000313" key="3">
    <source>
        <dbReference type="Proteomes" id="UP001288944"/>
    </source>
</evidence>
<dbReference type="PANTHER" id="PTHR42794">
    <property type="entry name" value="HEMIN IMPORT ATP-BINDING PROTEIN HMUV"/>
    <property type="match status" value="1"/>
</dbReference>
<reference evidence="2" key="1">
    <citation type="submission" date="2019-11" db="EMBL/GenBank/DDBJ databases">
        <title>Characterization of Clostridium perfringens isolates from swine manure treated agricultural soils.</title>
        <authorList>
            <person name="Wushke S.T."/>
        </authorList>
    </citation>
    <scope>NUCLEOTIDE SEQUENCE</scope>
    <source>
        <strain evidence="2">X62</strain>
    </source>
</reference>
<dbReference type="SUPFAM" id="SSF52540">
    <property type="entry name" value="P-loop containing nucleoside triphosphate hydrolases"/>
    <property type="match status" value="1"/>
</dbReference>
<dbReference type="PANTHER" id="PTHR42794:SF2">
    <property type="entry name" value="ABC TRANSPORTER ATP-BINDING PROTEIN"/>
    <property type="match status" value="1"/>
</dbReference>
<dbReference type="InterPro" id="IPR027417">
    <property type="entry name" value="P-loop_NTPase"/>
</dbReference>
<dbReference type="InterPro" id="IPR003439">
    <property type="entry name" value="ABC_transporter-like_ATP-bd"/>
</dbReference>
<name>A0AAW9K8S7_CLOPF</name>
<dbReference type="Proteomes" id="UP001288944">
    <property type="component" value="Unassembled WGS sequence"/>
</dbReference>
<sequence>LSGGEKQRTLIARALVQNTDFLVLDEPTNHLDIGYQIQLMDLVKSLNITTLAAIHDMNLAAMYCDYLIVMKDGKIKEVGTVEEIINSKMLKDVFGVNAYVGVNPINKKLQVSFMHTHEHIKGIGTDHVHEDGFTGVQTH</sequence>
<gene>
    <name evidence="2" type="ORF">GNF83_19685</name>
</gene>
<dbReference type="EMBL" id="WNUR01001095">
    <property type="protein sequence ID" value="MDZ7543355.1"/>
    <property type="molecule type" value="Genomic_DNA"/>
</dbReference>
<evidence type="ECO:0000259" key="1">
    <source>
        <dbReference type="Pfam" id="PF00005"/>
    </source>
</evidence>
<keyword evidence="2" id="KW-0067">ATP-binding</keyword>
<dbReference type="Gene3D" id="3.40.50.300">
    <property type="entry name" value="P-loop containing nucleotide triphosphate hydrolases"/>
    <property type="match status" value="1"/>
</dbReference>
<dbReference type="GO" id="GO:0005524">
    <property type="term" value="F:ATP binding"/>
    <property type="evidence" value="ECO:0007669"/>
    <property type="project" value="UniProtKB-KW"/>
</dbReference>
<keyword evidence="2" id="KW-0547">Nucleotide-binding</keyword>
<protein>
    <submittedName>
        <fullName evidence="2">ATP-binding cassette domain-containing protein</fullName>
    </submittedName>
</protein>
<dbReference type="Pfam" id="PF00005">
    <property type="entry name" value="ABC_tran"/>
    <property type="match status" value="1"/>
</dbReference>
<comment type="caution">
    <text evidence="2">The sequence shown here is derived from an EMBL/GenBank/DDBJ whole genome shotgun (WGS) entry which is preliminary data.</text>
</comment>
<organism evidence="2 3">
    <name type="scientific">Clostridium perfringens</name>
    <dbReference type="NCBI Taxonomy" id="1502"/>
    <lineage>
        <taxon>Bacteria</taxon>
        <taxon>Bacillati</taxon>
        <taxon>Bacillota</taxon>
        <taxon>Clostridia</taxon>
        <taxon>Eubacteriales</taxon>
        <taxon>Clostridiaceae</taxon>
        <taxon>Clostridium</taxon>
    </lineage>
</organism>
<dbReference type="AlphaFoldDB" id="A0AAW9K8S7"/>